<comment type="similarity">
    <text evidence="1 2">Belongs to the HisA/HisF family.</text>
</comment>
<evidence type="ECO:0000313" key="4">
    <source>
        <dbReference type="Proteomes" id="UP000269721"/>
    </source>
</evidence>
<name>A0A4P9WBB0_9FUNG</name>
<evidence type="ECO:0000256" key="2">
    <source>
        <dbReference type="RuleBase" id="RU003657"/>
    </source>
</evidence>
<gene>
    <name evidence="3" type="ORF">BDK51DRAFT_18018</name>
</gene>
<dbReference type="SUPFAM" id="SSF51366">
    <property type="entry name" value="Ribulose-phoshate binding barrel"/>
    <property type="match status" value="1"/>
</dbReference>
<feature type="non-terminal residue" evidence="3">
    <location>
        <position position="1"/>
    </location>
</feature>
<keyword evidence="2" id="KW-0028">Amino-acid biosynthesis</keyword>
<dbReference type="GO" id="GO:0000105">
    <property type="term" value="P:L-histidine biosynthetic process"/>
    <property type="evidence" value="ECO:0007669"/>
    <property type="project" value="UniProtKB-KW"/>
</dbReference>
<keyword evidence="4" id="KW-1185">Reference proteome</keyword>
<dbReference type="PANTHER" id="PTHR43090:SF2">
    <property type="entry name" value="1-(5-PHOSPHORIBOSYL)-5-[(5-PHOSPHORIBOSYLAMINO)METHYLIDENEAMINO] IMIDAZOLE-4-CARBOXAMIDE ISOMERASE"/>
    <property type="match status" value="1"/>
</dbReference>
<dbReference type="InterPro" id="IPR006062">
    <property type="entry name" value="His_biosynth"/>
</dbReference>
<dbReference type="GO" id="GO:0005737">
    <property type="term" value="C:cytoplasm"/>
    <property type="evidence" value="ECO:0007669"/>
    <property type="project" value="TreeGrafter"/>
</dbReference>
<proteinExistence type="inferred from homology"/>
<dbReference type="OrthoDB" id="446074at2759"/>
<evidence type="ECO:0000313" key="3">
    <source>
        <dbReference type="EMBL" id="RKO89764.1"/>
    </source>
</evidence>
<keyword evidence="2" id="KW-0368">Histidine biosynthesis</keyword>
<protein>
    <submittedName>
        <fullName evidence="3">Uncharacterized protein</fullName>
    </submittedName>
</protein>
<reference evidence="4" key="1">
    <citation type="journal article" date="2018" name="Nat. Microbiol.">
        <title>Leveraging single-cell genomics to expand the fungal tree of life.</title>
        <authorList>
            <person name="Ahrendt S.R."/>
            <person name="Quandt C.A."/>
            <person name="Ciobanu D."/>
            <person name="Clum A."/>
            <person name="Salamov A."/>
            <person name="Andreopoulos B."/>
            <person name="Cheng J.F."/>
            <person name="Woyke T."/>
            <person name="Pelin A."/>
            <person name="Henrissat B."/>
            <person name="Reynolds N.K."/>
            <person name="Benny G.L."/>
            <person name="Smith M.E."/>
            <person name="James T.Y."/>
            <person name="Grigoriev I.V."/>
        </authorList>
    </citation>
    <scope>NUCLEOTIDE SEQUENCE [LARGE SCALE GENOMIC DNA]</scope>
</reference>
<dbReference type="Pfam" id="PF00977">
    <property type="entry name" value="His_biosynth"/>
    <property type="match status" value="1"/>
</dbReference>
<organism evidence="3 4">
    <name type="scientific">Blyttiomyces helicus</name>
    <dbReference type="NCBI Taxonomy" id="388810"/>
    <lineage>
        <taxon>Eukaryota</taxon>
        <taxon>Fungi</taxon>
        <taxon>Fungi incertae sedis</taxon>
        <taxon>Chytridiomycota</taxon>
        <taxon>Chytridiomycota incertae sedis</taxon>
        <taxon>Chytridiomycetes</taxon>
        <taxon>Chytridiomycetes incertae sedis</taxon>
        <taxon>Blyttiomyces</taxon>
    </lineage>
</organism>
<dbReference type="InterPro" id="IPR013785">
    <property type="entry name" value="Aldolase_TIM"/>
</dbReference>
<sequence>SEFLVHAADVEGLCQGIDEDLVKKLGEWCTIPCTYAGGGRDISDLDLVQRLSNGKVDMTFGSALDIFGGTGVKFADAVAWNRVYGG</sequence>
<dbReference type="InterPro" id="IPR011060">
    <property type="entry name" value="RibuloseP-bd_barrel"/>
</dbReference>
<dbReference type="Proteomes" id="UP000269721">
    <property type="component" value="Unassembled WGS sequence"/>
</dbReference>
<evidence type="ECO:0000256" key="1">
    <source>
        <dbReference type="ARBA" id="ARBA00009667"/>
    </source>
</evidence>
<dbReference type="GO" id="GO:0003949">
    <property type="term" value="F:1-(5-phosphoribosyl)-5-[(5-phosphoribosylamino)methylideneamino]imidazole-4-carboxamide isomerase activity"/>
    <property type="evidence" value="ECO:0007669"/>
    <property type="project" value="InterPro"/>
</dbReference>
<dbReference type="GO" id="GO:0000162">
    <property type="term" value="P:L-tryptophan biosynthetic process"/>
    <property type="evidence" value="ECO:0007669"/>
    <property type="project" value="TreeGrafter"/>
</dbReference>
<dbReference type="Gene3D" id="3.20.20.70">
    <property type="entry name" value="Aldolase class I"/>
    <property type="match status" value="1"/>
</dbReference>
<dbReference type="PANTHER" id="PTHR43090">
    <property type="entry name" value="1-(5-PHOSPHORIBOSYL)-5-[(5-PHOSPHORIBOSYLAMINO)METHYLIDENEAMINO] IMIDAZOLE-4-CARBOXAMIDE ISOMERASE"/>
    <property type="match status" value="1"/>
</dbReference>
<dbReference type="InterPro" id="IPR044524">
    <property type="entry name" value="Isoase_HisA-like"/>
</dbReference>
<dbReference type="AlphaFoldDB" id="A0A4P9WBB0"/>
<accession>A0A4P9WBB0</accession>
<dbReference type="EMBL" id="KZ995899">
    <property type="protein sequence ID" value="RKO89764.1"/>
    <property type="molecule type" value="Genomic_DNA"/>
</dbReference>